<comment type="caution">
    <text evidence="6">The sequence shown here is derived from an EMBL/GenBank/DDBJ whole genome shotgun (WGS) entry which is preliminary data.</text>
</comment>
<protein>
    <recommendedName>
        <fullName evidence="5">Flagellar protein FliT</fullName>
    </recommendedName>
</protein>
<sequence length="97" mass="10824">MAGITHADLLDLSERMLAAARVGDWDAVAELEADRGLHISTLPTTDPEALPLLKTLLAHTEEVRELARQQRERLGEDLGQHQHRHRALSAYLHAGFE</sequence>
<dbReference type="Gene3D" id="1.20.58.380">
    <property type="entry name" value="Flagellar protein flit"/>
    <property type="match status" value="1"/>
</dbReference>
<proteinExistence type="predicted"/>
<dbReference type="RefSeq" id="WP_354013169.1">
    <property type="nucleotide sequence ID" value="NZ_JBEPMU010000002.1"/>
</dbReference>
<keyword evidence="6" id="KW-0282">Flagellum</keyword>
<evidence type="ECO:0000256" key="5">
    <source>
        <dbReference type="ARBA" id="ARBA00093797"/>
    </source>
</evidence>
<keyword evidence="6" id="KW-0966">Cell projection</keyword>
<keyword evidence="7" id="KW-1185">Reference proteome</keyword>
<evidence type="ECO:0000256" key="2">
    <source>
        <dbReference type="ARBA" id="ARBA00022490"/>
    </source>
</evidence>
<keyword evidence="2" id="KW-0963">Cytoplasm</keyword>
<keyword evidence="3" id="KW-1005">Bacterial flagellum biogenesis</keyword>
<dbReference type="Pfam" id="PF05400">
    <property type="entry name" value="FliT"/>
    <property type="match status" value="1"/>
</dbReference>
<reference evidence="6 7" key="1">
    <citation type="submission" date="2024-06" db="EMBL/GenBank/DDBJ databases">
        <title>Sorghum-associated microbial communities from plants grown in Nebraska, USA.</title>
        <authorList>
            <person name="Schachtman D."/>
        </authorList>
    </citation>
    <scope>NUCLEOTIDE SEQUENCE [LARGE SCALE GENOMIC DNA]</scope>
    <source>
        <strain evidence="6 7">1073</strain>
    </source>
</reference>
<dbReference type="InterPro" id="IPR008622">
    <property type="entry name" value="FliT"/>
</dbReference>
<evidence type="ECO:0000313" key="7">
    <source>
        <dbReference type="Proteomes" id="UP001549184"/>
    </source>
</evidence>
<name>A0ABV2JTV6_9GAMM</name>
<organism evidence="6 7">
    <name type="scientific">Dyella japonica</name>
    <dbReference type="NCBI Taxonomy" id="231455"/>
    <lineage>
        <taxon>Bacteria</taxon>
        <taxon>Pseudomonadati</taxon>
        <taxon>Pseudomonadota</taxon>
        <taxon>Gammaproteobacteria</taxon>
        <taxon>Lysobacterales</taxon>
        <taxon>Rhodanobacteraceae</taxon>
        <taxon>Dyella</taxon>
    </lineage>
</organism>
<comment type="subcellular location">
    <subcellularLocation>
        <location evidence="1">Cytoplasm</location>
        <location evidence="1">Cytosol</location>
    </subcellularLocation>
</comment>
<accession>A0ABV2JTV6</accession>
<keyword evidence="6" id="KW-0969">Cilium</keyword>
<dbReference type="EMBL" id="JBEPMU010000002">
    <property type="protein sequence ID" value="MET3651730.1"/>
    <property type="molecule type" value="Genomic_DNA"/>
</dbReference>
<evidence type="ECO:0000256" key="1">
    <source>
        <dbReference type="ARBA" id="ARBA00004514"/>
    </source>
</evidence>
<gene>
    <name evidence="6" type="ORF">ABIC75_001452</name>
</gene>
<evidence type="ECO:0000256" key="4">
    <source>
        <dbReference type="ARBA" id="ARBA00023186"/>
    </source>
</evidence>
<keyword evidence="4" id="KW-0143">Chaperone</keyword>
<evidence type="ECO:0000313" key="6">
    <source>
        <dbReference type="EMBL" id="MET3651730.1"/>
    </source>
</evidence>
<evidence type="ECO:0000256" key="3">
    <source>
        <dbReference type="ARBA" id="ARBA00022795"/>
    </source>
</evidence>
<dbReference type="Proteomes" id="UP001549184">
    <property type="component" value="Unassembled WGS sequence"/>
</dbReference>